<name>A0A0E9W4V4_ANGAN</name>
<protein>
    <submittedName>
        <fullName evidence="1">Uncharacterized protein</fullName>
    </submittedName>
</protein>
<reference evidence="1" key="2">
    <citation type="journal article" date="2015" name="Fish Shellfish Immunol.">
        <title>Early steps in the European eel (Anguilla anguilla)-Vibrio vulnificus interaction in the gills: Role of the RtxA13 toxin.</title>
        <authorList>
            <person name="Callol A."/>
            <person name="Pajuelo D."/>
            <person name="Ebbesson L."/>
            <person name="Teles M."/>
            <person name="MacKenzie S."/>
            <person name="Amaro C."/>
        </authorList>
    </citation>
    <scope>NUCLEOTIDE SEQUENCE</scope>
</reference>
<accession>A0A0E9W4V4</accession>
<reference evidence="1" key="1">
    <citation type="submission" date="2014-11" db="EMBL/GenBank/DDBJ databases">
        <authorList>
            <person name="Amaro Gonzalez C."/>
        </authorList>
    </citation>
    <scope>NUCLEOTIDE SEQUENCE</scope>
</reference>
<dbReference type="EMBL" id="GBXM01023952">
    <property type="protein sequence ID" value="JAH84625.1"/>
    <property type="molecule type" value="Transcribed_RNA"/>
</dbReference>
<sequence>MHSHAQPPWVCCPAPFCSDIHLKCAQPTVRVY</sequence>
<organism evidence="1">
    <name type="scientific">Anguilla anguilla</name>
    <name type="common">European freshwater eel</name>
    <name type="synonym">Muraena anguilla</name>
    <dbReference type="NCBI Taxonomy" id="7936"/>
    <lineage>
        <taxon>Eukaryota</taxon>
        <taxon>Metazoa</taxon>
        <taxon>Chordata</taxon>
        <taxon>Craniata</taxon>
        <taxon>Vertebrata</taxon>
        <taxon>Euteleostomi</taxon>
        <taxon>Actinopterygii</taxon>
        <taxon>Neopterygii</taxon>
        <taxon>Teleostei</taxon>
        <taxon>Anguilliformes</taxon>
        <taxon>Anguillidae</taxon>
        <taxon>Anguilla</taxon>
    </lineage>
</organism>
<evidence type="ECO:0000313" key="1">
    <source>
        <dbReference type="EMBL" id="JAH84625.1"/>
    </source>
</evidence>
<proteinExistence type="predicted"/>
<dbReference type="AlphaFoldDB" id="A0A0E9W4V4"/>